<evidence type="ECO:0000313" key="2">
    <source>
        <dbReference type="Proteomes" id="UP000694044"/>
    </source>
</evidence>
<gene>
    <name evidence="1" type="ORF">PHYPSEUDO_011541</name>
</gene>
<keyword evidence="2" id="KW-1185">Reference proteome</keyword>
<protein>
    <submittedName>
        <fullName evidence="1">Uncharacterized protein</fullName>
    </submittedName>
</protein>
<sequence>MGSFIHVECLLESVLITRTRCVRCSAELSSATTSKSLLTGHATKVPTPSPKLKIIASHLSSGGGDADPFCMLRKADQPSPPTENTVKTRSTYTVRRVRGNLRDEIVYRRCMFDSSNLGGSTRCTIQDEVNRLRVEVQCLTAELAGLSAPRLSSEEVELAELILQQTVLSAVARSQQFRCATTQSFEDHGANNRRVKHIFVDEISDHDSAPTSPTRLQQCAKDHHSVSLTGTLYEKLQRATSICTEPASKAEFLGFVLLQESVHVLEILEVSTLRRVLLKVFNANNGVLSGYLTALLAPDGPLFNSTGGRDGVLRTLEMISPVFKSVLMDTQPTEGHKAAVLNAMATIAWQVDGNAPVRTATARILLEALDH</sequence>
<dbReference type="Proteomes" id="UP000694044">
    <property type="component" value="Unassembled WGS sequence"/>
</dbReference>
<accession>A0A8T1V846</accession>
<evidence type="ECO:0000313" key="1">
    <source>
        <dbReference type="EMBL" id="KAG7377487.1"/>
    </source>
</evidence>
<name>A0A8T1V846_9STRA</name>
<dbReference type="AlphaFoldDB" id="A0A8T1V846"/>
<proteinExistence type="predicted"/>
<reference evidence="1" key="1">
    <citation type="submission" date="2021-02" db="EMBL/GenBank/DDBJ databases">
        <authorList>
            <person name="Palmer J.M."/>
        </authorList>
    </citation>
    <scope>NUCLEOTIDE SEQUENCE</scope>
    <source>
        <strain evidence="1">SCRP734</strain>
    </source>
</reference>
<dbReference type="OrthoDB" id="6125419at2759"/>
<comment type="caution">
    <text evidence="1">The sequence shown here is derived from an EMBL/GenBank/DDBJ whole genome shotgun (WGS) entry which is preliminary data.</text>
</comment>
<dbReference type="EMBL" id="JAGDFM010000518">
    <property type="protein sequence ID" value="KAG7377487.1"/>
    <property type="molecule type" value="Genomic_DNA"/>
</dbReference>
<organism evidence="1 2">
    <name type="scientific">Phytophthora pseudosyringae</name>
    <dbReference type="NCBI Taxonomy" id="221518"/>
    <lineage>
        <taxon>Eukaryota</taxon>
        <taxon>Sar</taxon>
        <taxon>Stramenopiles</taxon>
        <taxon>Oomycota</taxon>
        <taxon>Peronosporomycetes</taxon>
        <taxon>Peronosporales</taxon>
        <taxon>Peronosporaceae</taxon>
        <taxon>Phytophthora</taxon>
    </lineage>
</organism>